<reference evidence="3 4" key="1">
    <citation type="journal article" date="2012" name="PLoS ONE">
        <title>The purine-utilizing bacterium Clostridium acidurici 9a: a genome-guided metabolic reconsideration.</title>
        <authorList>
            <person name="Hartwich K."/>
            <person name="Poehlein A."/>
            <person name="Daniel R."/>
        </authorList>
    </citation>
    <scope>NUCLEOTIDE SEQUENCE [LARGE SCALE GENOMIC DNA]</scope>
    <source>
        <strain evidence="4">ATCC 7906 / DSM 604 / BCRC 14475 / CIP 104303 / KCTC 5404 / NCIMB 10678 / 9a</strain>
    </source>
</reference>
<dbReference type="OrthoDB" id="9801597at2"/>
<gene>
    <name evidence="3" type="ordered locus">Curi_c24260</name>
</gene>
<feature type="domain" description="S1 motif" evidence="2">
    <location>
        <begin position="147"/>
        <end position="208"/>
    </location>
</feature>
<dbReference type="KEGG" id="cad:Curi_c24260"/>
<dbReference type="InterPro" id="IPR012340">
    <property type="entry name" value="NA-bd_OB-fold"/>
</dbReference>
<dbReference type="RefSeq" id="WP_014968555.1">
    <property type="nucleotide sequence ID" value="NC_018664.1"/>
</dbReference>
<sequence length="278" mass="31647">MIEIGQKQKLSVIKKTDIGVYLNSRNNRDEKGVLLPRKQVPQGTELGDTIEVFVYKDSEDRLIATTDNPMITIDETAYLEVVQETKIGAFLDWGLPKDLFLPFKEQNTKIKKGKKYLVGLYLDKSERLCATMKVNSFLEETSPYKENDRVKGTIYSINEDIGAFVAVDNKYDALIPMKELSKSLNIGDQVEARVTKVKEDGKLDLSIREKAYKQMDSDAKIILDKLDEEDGILFLNDSSSPEEIKDQLNISKNAFKRAVGRLLKEKKIEFVDNGIRKI</sequence>
<dbReference type="HOGENOM" id="CLU_064885_0_1_9"/>
<dbReference type="eggNOG" id="COG2996">
    <property type="taxonomic scope" value="Bacteria"/>
</dbReference>
<dbReference type="Gene3D" id="2.40.50.140">
    <property type="entry name" value="Nucleic acid-binding proteins"/>
    <property type="match status" value="2"/>
</dbReference>
<dbReference type="PIRSF" id="PIRSF012524">
    <property type="entry name" value="YitL_S1"/>
    <property type="match status" value="1"/>
</dbReference>
<proteinExistence type="inferred from homology"/>
<dbReference type="SUPFAM" id="SSF50249">
    <property type="entry name" value="Nucleic acid-binding proteins"/>
    <property type="match status" value="1"/>
</dbReference>
<protein>
    <submittedName>
        <fullName evidence="3">RNA-binding S1 domain-containing protein</fullName>
    </submittedName>
</protein>
<dbReference type="Pfam" id="PF13509">
    <property type="entry name" value="S1_2"/>
    <property type="match status" value="2"/>
</dbReference>
<dbReference type="Pfam" id="PF00575">
    <property type="entry name" value="S1"/>
    <property type="match status" value="1"/>
</dbReference>
<dbReference type="PROSITE" id="PS50126">
    <property type="entry name" value="S1"/>
    <property type="match status" value="1"/>
</dbReference>
<dbReference type="Proteomes" id="UP000006094">
    <property type="component" value="Chromosome"/>
</dbReference>
<name>K0B4G9_GOTA9</name>
<comment type="similarity">
    <text evidence="1">Belongs to the CvfB family.</text>
</comment>
<organism evidence="3 4">
    <name type="scientific">Gottschalkia acidurici (strain ATCC 7906 / DSM 604 / BCRC 14475 / CIP 104303 / KCTC 5404 / NCIMB 10678 / 9a)</name>
    <name type="common">Clostridium acidurici</name>
    <dbReference type="NCBI Taxonomy" id="1128398"/>
    <lineage>
        <taxon>Bacteria</taxon>
        <taxon>Bacillati</taxon>
        <taxon>Bacillota</taxon>
        <taxon>Tissierellia</taxon>
        <taxon>Tissierellales</taxon>
        <taxon>Gottschalkiaceae</taxon>
        <taxon>Gottschalkia</taxon>
    </lineage>
</organism>
<dbReference type="AlphaFoldDB" id="K0B4G9"/>
<accession>K0B4G9</accession>
<dbReference type="InterPro" id="IPR040764">
    <property type="entry name" value="CvfB_WH"/>
</dbReference>
<dbReference type="Pfam" id="PF17783">
    <property type="entry name" value="WHD_CvfB"/>
    <property type="match status" value="1"/>
</dbReference>
<evidence type="ECO:0000313" key="4">
    <source>
        <dbReference type="Proteomes" id="UP000006094"/>
    </source>
</evidence>
<dbReference type="SMART" id="SM00316">
    <property type="entry name" value="S1"/>
    <property type="match status" value="2"/>
</dbReference>
<keyword evidence="4" id="KW-1185">Reference proteome</keyword>
<dbReference type="PANTHER" id="PTHR37296:SF1">
    <property type="entry name" value="CONSERVED VIRULENCE FACTOR B"/>
    <property type="match status" value="1"/>
</dbReference>
<dbReference type="Gene3D" id="1.10.10.10">
    <property type="entry name" value="Winged helix-like DNA-binding domain superfamily/Winged helix DNA-binding domain"/>
    <property type="match status" value="1"/>
</dbReference>
<dbReference type="EMBL" id="CP003326">
    <property type="protein sequence ID" value="AFS79421.1"/>
    <property type="molecule type" value="Genomic_DNA"/>
</dbReference>
<dbReference type="InterPro" id="IPR003029">
    <property type="entry name" value="S1_domain"/>
</dbReference>
<evidence type="ECO:0000259" key="2">
    <source>
        <dbReference type="PROSITE" id="PS50126"/>
    </source>
</evidence>
<dbReference type="InterPro" id="IPR036388">
    <property type="entry name" value="WH-like_DNA-bd_sf"/>
</dbReference>
<evidence type="ECO:0000256" key="1">
    <source>
        <dbReference type="PIRNR" id="PIRNR012524"/>
    </source>
</evidence>
<dbReference type="GO" id="GO:0003676">
    <property type="term" value="F:nucleic acid binding"/>
    <property type="evidence" value="ECO:0007669"/>
    <property type="project" value="InterPro"/>
</dbReference>
<evidence type="ECO:0000313" key="3">
    <source>
        <dbReference type="EMBL" id="AFS79421.1"/>
    </source>
</evidence>
<dbReference type="InterPro" id="IPR039566">
    <property type="entry name" value="CvfB_S1_st"/>
</dbReference>
<dbReference type="InterPro" id="IPR014464">
    <property type="entry name" value="CvfB_fam"/>
</dbReference>
<dbReference type="STRING" id="1128398.Curi_c24260"/>
<dbReference type="PANTHER" id="PTHR37296">
    <property type="entry name" value="CONSERVED VIRULENCE FACTOR B"/>
    <property type="match status" value="1"/>
</dbReference>
<dbReference type="PATRIC" id="fig|1128398.3.peg.2501"/>